<reference evidence="1 2" key="1">
    <citation type="submission" date="2022-11" db="EMBL/GenBank/DDBJ databases">
        <title>Minimal conservation of predation-associated metabolite biosynthetic gene clusters underscores biosynthetic potential of Myxococcota including descriptions for ten novel species: Archangium lansinium sp. nov., Myxococcus landrumus sp. nov., Nannocystis bai.</title>
        <authorList>
            <person name="Ahearne A."/>
            <person name="Stevens C."/>
            <person name="Dowd S."/>
        </authorList>
    </citation>
    <scope>NUCLEOTIDE SEQUENCE [LARGE SCALE GENOMIC DNA]</scope>
    <source>
        <strain evidence="1 2">BB15-2</strain>
    </source>
</reference>
<proteinExistence type="predicted"/>
<dbReference type="Proteomes" id="UP001221686">
    <property type="component" value="Unassembled WGS sequence"/>
</dbReference>
<organism evidence="1 2">
    <name type="scientific">Nannocystis bainbridge</name>
    <dbReference type="NCBI Taxonomy" id="2995303"/>
    <lineage>
        <taxon>Bacteria</taxon>
        <taxon>Pseudomonadati</taxon>
        <taxon>Myxococcota</taxon>
        <taxon>Polyangia</taxon>
        <taxon>Nannocystales</taxon>
        <taxon>Nannocystaceae</taxon>
        <taxon>Nannocystis</taxon>
    </lineage>
</organism>
<dbReference type="RefSeq" id="WP_272089673.1">
    <property type="nucleotide sequence ID" value="NZ_JAQNDL010000003.1"/>
</dbReference>
<gene>
    <name evidence="1" type="ORF">POL25_29980</name>
</gene>
<dbReference type="EMBL" id="JAQNDL010000003">
    <property type="protein sequence ID" value="MDC0721173.1"/>
    <property type="molecule type" value="Genomic_DNA"/>
</dbReference>
<name>A0ABT5E8E8_9BACT</name>
<evidence type="ECO:0000313" key="2">
    <source>
        <dbReference type="Proteomes" id="UP001221686"/>
    </source>
</evidence>
<comment type="caution">
    <text evidence="1">The sequence shown here is derived from an EMBL/GenBank/DDBJ whole genome shotgun (WGS) entry which is preliminary data.</text>
</comment>
<evidence type="ECO:0000313" key="1">
    <source>
        <dbReference type="EMBL" id="MDC0721173.1"/>
    </source>
</evidence>
<keyword evidence="2" id="KW-1185">Reference proteome</keyword>
<accession>A0ABT5E8E8</accession>
<protein>
    <submittedName>
        <fullName evidence="1">Uncharacterized protein</fullName>
    </submittedName>
</protein>
<sequence>MRLGRAGEGLLHPAALASVAVLLLNDHWAKRAYPGFATGKLSDFAGLIFTPLLLDAWIELGLRQAGRYRGPSPRRLRALAVLTGLVFALAKTWPPANIAVAWAMGLVRLPLDAGLALALGRGLPALGPVALVRDPSDLLALPSLGLALWVGRRR</sequence>